<reference evidence="1 2" key="1">
    <citation type="submission" date="2023-11" db="EMBL/GenBank/DDBJ databases">
        <title>Halocaridina rubra genome assembly.</title>
        <authorList>
            <person name="Smith C."/>
        </authorList>
    </citation>
    <scope>NUCLEOTIDE SEQUENCE [LARGE SCALE GENOMIC DNA]</scope>
    <source>
        <strain evidence="1">EP-1</strain>
        <tissue evidence="1">Whole</tissue>
    </source>
</reference>
<evidence type="ECO:0000313" key="2">
    <source>
        <dbReference type="Proteomes" id="UP001381693"/>
    </source>
</evidence>
<sequence length="158" mass="18023">PEEYGEESNFESSRNFRHQFIDSQLWGTHPQHLLRLLSTLHSHLLTYCTHHQFEENSLSMQLLYNHLCELFEVCGVLLGLTSKFLASHPGFAHVIHDVVYHSVCGWVLAHVVYALLLFPARLVRPLLSSLRTILPVLDSANRTIASVTNFTDQEDVTS</sequence>
<dbReference type="Proteomes" id="UP001381693">
    <property type="component" value="Unassembled WGS sequence"/>
</dbReference>
<comment type="caution">
    <text evidence="1">The sequence shown here is derived from an EMBL/GenBank/DDBJ whole genome shotgun (WGS) entry which is preliminary data.</text>
</comment>
<gene>
    <name evidence="1" type="ORF">SK128_003011</name>
</gene>
<feature type="non-terminal residue" evidence="1">
    <location>
        <position position="1"/>
    </location>
</feature>
<name>A0AAN9A254_HALRR</name>
<protein>
    <submittedName>
        <fullName evidence="1">Uncharacterized protein</fullName>
    </submittedName>
</protein>
<dbReference type="EMBL" id="JAXCGZ010013550">
    <property type="protein sequence ID" value="KAK7072308.1"/>
    <property type="molecule type" value="Genomic_DNA"/>
</dbReference>
<organism evidence="1 2">
    <name type="scientific">Halocaridina rubra</name>
    <name type="common">Hawaiian red shrimp</name>
    <dbReference type="NCBI Taxonomy" id="373956"/>
    <lineage>
        <taxon>Eukaryota</taxon>
        <taxon>Metazoa</taxon>
        <taxon>Ecdysozoa</taxon>
        <taxon>Arthropoda</taxon>
        <taxon>Crustacea</taxon>
        <taxon>Multicrustacea</taxon>
        <taxon>Malacostraca</taxon>
        <taxon>Eumalacostraca</taxon>
        <taxon>Eucarida</taxon>
        <taxon>Decapoda</taxon>
        <taxon>Pleocyemata</taxon>
        <taxon>Caridea</taxon>
        <taxon>Atyoidea</taxon>
        <taxon>Atyidae</taxon>
        <taxon>Halocaridina</taxon>
    </lineage>
</organism>
<proteinExistence type="predicted"/>
<dbReference type="AlphaFoldDB" id="A0AAN9A254"/>
<accession>A0AAN9A254</accession>
<keyword evidence="2" id="KW-1185">Reference proteome</keyword>
<evidence type="ECO:0000313" key="1">
    <source>
        <dbReference type="EMBL" id="KAK7072308.1"/>
    </source>
</evidence>
<feature type="non-terminal residue" evidence="1">
    <location>
        <position position="158"/>
    </location>
</feature>